<dbReference type="InterPro" id="IPR003667">
    <property type="entry name" value="NqrDE/RnfAE"/>
</dbReference>
<evidence type="ECO:0000256" key="6">
    <source>
        <dbReference type="ARBA" id="ARBA00023136"/>
    </source>
</evidence>
<dbReference type="PANTHER" id="PTHR30586">
    <property type="entry name" value="ELECTRON TRANSPORT COMPLEX PROTEIN RNFE"/>
    <property type="match status" value="1"/>
</dbReference>
<keyword evidence="4" id="KW-1278">Translocase</keyword>
<dbReference type="GO" id="GO:0012505">
    <property type="term" value="C:endomembrane system"/>
    <property type="evidence" value="ECO:0007669"/>
    <property type="project" value="UniProtKB-SubCell"/>
</dbReference>
<evidence type="ECO:0000256" key="5">
    <source>
        <dbReference type="ARBA" id="ARBA00022989"/>
    </source>
</evidence>
<feature type="transmembrane region" description="Helical" evidence="7">
    <location>
        <begin position="101"/>
        <end position="120"/>
    </location>
</feature>
<keyword evidence="5 7" id="KW-1133">Transmembrane helix</keyword>
<feature type="transmembrane region" description="Helical" evidence="7">
    <location>
        <begin position="21"/>
        <end position="41"/>
    </location>
</feature>
<keyword evidence="6 7" id="KW-0472">Membrane</keyword>
<evidence type="ECO:0000256" key="7">
    <source>
        <dbReference type="SAM" id="Phobius"/>
    </source>
</evidence>
<dbReference type="SUPFAM" id="SSF103473">
    <property type="entry name" value="MFS general substrate transporter"/>
    <property type="match status" value="1"/>
</dbReference>
<reference evidence="8" key="2">
    <citation type="journal article" date="2021" name="PeerJ">
        <title>Extensive microbial diversity within the chicken gut microbiome revealed by metagenomics and culture.</title>
        <authorList>
            <person name="Gilroy R."/>
            <person name="Ravi A."/>
            <person name="Getino M."/>
            <person name="Pursley I."/>
            <person name="Horton D.L."/>
            <person name="Alikhan N.F."/>
            <person name="Baker D."/>
            <person name="Gharbi K."/>
            <person name="Hall N."/>
            <person name="Watson M."/>
            <person name="Adriaenssens E.M."/>
            <person name="Foster-Nyarko E."/>
            <person name="Jarju S."/>
            <person name="Secka A."/>
            <person name="Antonio M."/>
            <person name="Oren A."/>
            <person name="Chaudhuri R.R."/>
            <person name="La Ragione R."/>
            <person name="Hildebrand F."/>
            <person name="Pallen M.J."/>
        </authorList>
    </citation>
    <scope>NUCLEOTIDE SEQUENCE</scope>
    <source>
        <strain evidence="8">ChiSjej1B19-7085</strain>
    </source>
</reference>
<sequence>MDRKTKNTLRKSGAIFANSALWRNPILTAALGIYPAAAASLTVKTSVAFALMLLLTMTPVCLISCLIGRRIPSWIRPAVVAVCSAALYAPAFLLVNWLVPGVLPLLTLYAPLVITNSLLLSHANDYAPDHKVIAVLADCIGCSVGFAAVAILVSVMRTLWMQRGFWENPVRIPAVEAHPFSALILLGFLAAFLQLLNRRRARRRARRTRERRGQA</sequence>
<dbReference type="Proteomes" id="UP000886785">
    <property type="component" value="Unassembled WGS sequence"/>
</dbReference>
<dbReference type="Pfam" id="PF02508">
    <property type="entry name" value="Rnf-Nqr"/>
    <property type="match status" value="1"/>
</dbReference>
<evidence type="ECO:0000256" key="2">
    <source>
        <dbReference type="ARBA" id="ARBA00022448"/>
    </source>
</evidence>
<protein>
    <submittedName>
        <fullName evidence="8">Uncharacterized protein</fullName>
    </submittedName>
</protein>
<evidence type="ECO:0000313" key="9">
    <source>
        <dbReference type="Proteomes" id="UP000886785"/>
    </source>
</evidence>
<name>A0A9D1DPA8_9FIRM</name>
<dbReference type="PANTHER" id="PTHR30586:SF0">
    <property type="entry name" value="ION-TRANSLOCATING OXIDOREDUCTASE COMPLEX SUBUNIT E"/>
    <property type="match status" value="1"/>
</dbReference>
<dbReference type="InterPro" id="IPR036259">
    <property type="entry name" value="MFS_trans_sf"/>
</dbReference>
<keyword evidence="2" id="KW-0813">Transport</keyword>
<reference evidence="8" key="1">
    <citation type="submission" date="2020-10" db="EMBL/GenBank/DDBJ databases">
        <authorList>
            <person name="Gilroy R."/>
        </authorList>
    </citation>
    <scope>NUCLEOTIDE SEQUENCE</scope>
    <source>
        <strain evidence="8">ChiSjej1B19-7085</strain>
    </source>
</reference>
<feature type="transmembrane region" description="Helical" evidence="7">
    <location>
        <begin position="47"/>
        <end position="67"/>
    </location>
</feature>
<evidence type="ECO:0000256" key="3">
    <source>
        <dbReference type="ARBA" id="ARBA00022692"/>
    </source>
</evidence>
<comment type="subcellular location">
    <subcellularLocation>
        <location evidence="1">Endomembrane system</location>
        <topology evidence="1">Multi-pass membrane protein</topology>
    </subcellularLocation>
</comment>
<organism evidence="8 9">
    <name type="scientific">Candidatus Gallacutalibacter pullicola</name>
    <dbReference type="NCBI Taxonomy" id="2840830"/>
    <lineage>
        <taxon>Bacteria</taxon>
        <taxon>Bacillati</taxon>
        <taxon>Bacillota</taxon>
        <taxon>Clostridia</taxon>
        <taxon>Eubacteriales</taxon>
        <taxon>Candidatus Gallacutalibacter</taxon>
    </lineage>
</organism>
<feature type="transmembrane region" description="Helical" evidence="7">
    <location>
        <begin position="74"/>
        <end position="95"/>
    </location>
</feature>
<evidence type="ECO:0000256" key="1">
    <source>
        <dbReference type="ARBA" id="ARBA00004127"/>
    </source>
</evidence>
<dbReference type="EMBL" id="DVHF01000034">
    <property type="protein sequence ID" value="HIR56564.1"/>
    <property type="molecule type" value="Genomic_DNA"/>
</dbReference>
<feature type="transmembrane region" description="Helical" evidence="7">
    <location>
        <begin position="132"/>
        <end position="160"/>
    </location>
</feature>
<evidence type="ECO:0000256" key="4">
    <source>
        <dbReference type="ARBA" id="ARBA00022967"/>
    </source>
</evidence>
<accession>A0A9D1DPA8</accession>
<feature type="transmembrane region" description="Helical" evidence="7">
    <location>
        <begin position="180"/>
        <end position="197"/>
    </location>
</feature>
<keyword evidence="3 7" id="KW-0812">Transmembrane</keyword>
<dbReference type="GO" id="GO:0005886">
    <property type="term" value="C:plasma membrane"/>
    <property type="evidence" value="ECO:0007669"/>
    <property type="project" value="TreeGrafter"/>
</dbReference>
<dbReference type="PIRSF" id="PIRSF006102">
    <property type="entry name" value="NQR_DE"/>
    <property type="match status" value="1"/>
</dbReference>
<proteinExistence type="predicted"/>
<dbReference type="AlphaFoldDB" id="A0A9D1DPA8"/>
<comment type="caution">
    <text evidence="8">The sequence shown here is derived from an EMBL/GenBank/DDBJ whole genome shotgun (WGS) entry which is preliminary data.</text>
</comment>
<evidence type="ECO:0000313" key="8">
    <source>
        <dbReference type="EMBL" id="HIR56564.1"/>
    </source>
</evidence>
<gene>
    <name evidence="8" type="ORF">IAA54_02765</name>
</gene>